<dbReference type="Pfam" id="PF00240">
    <property type="entry name" value="ubiquitin"/>
    <property type="match status" value="1"/>
</dbReference>
<feature type="domain" description="Ubiquitin-like" evidence="6">
    <location>
        <begin position="7"/>
        <end position="82"/>
    </location>
</feature>
<dbReference type="InterPro" id="IPR035896">
    <property type="entry name" value="AN1-like_Znf"/>
</dbReference>
<reference evidence="8" key="1">
    <citation type="journal article" date="2017" name="Parasit. Vectors">
        <title>Sialotranscriptomics of Rhipicephalus zambeziensis reveals intricate expression profiles of secretory proteins and suggests tight temporal transcriptional regulation during blood-feeding.</title>
        <authorList>
            <person name="de Castro M.H."/>
            <person name="de Klerk D."/>
            <person name="Pienaar R."/>
            <person name="Rees D.J.G."/>
            <person name="Mans B.J."/>
        </authorList>
    </citation>
    <scope>NUCLEOTIDE SEQUENCE</scope>
    <source>
        <tissue evidence="8">Salivary glands</tissue>
    </source>
</reference>
<dbReference type="Pfam" id="PF01428">
    <property type="entry name" value="zf-AN1"/>
    <property type="match status" value="1"/>
</dbReference>
<dbReference type="InterPro" id="IPR053061">
    <property type="entry name" value="AN1-type_zinc_finger"/>
</dbReference>
<dbReference type="InterPro" id="IPR019956">
    <property type="entry name" value="Ubiquitin_dom"/>
</dbReference>
<protein>
    <submittedName>
        <fullName evidence="8">Ubiquitin-like domain of an1</fullName>
    </submittedName>
</protein>
<dbReference type="SMART" id="SM00154">
    <property type="entry name" value="ZnF_AN1"/>
    <property type="match status" value="1"/>
</dbReference>
<feature type="region of interest" description="Disordered" evidence="5">
    <location>
        <begin position="335"/>
        <end position="371"/>
    </location>
</feature>
<dbReference type="PROSITE" id="PS51039">
    <property type="entry name" value="ZF_AN1"/>
    <property type="match status" value="1"/>
</dbReference>
<feature type="region of interest" description="Disordered" evidence="5">
    <location>
        <begin position="579"/>
        <end position="613"/>
    </location>
</feature>
<dbReference type="PANTHER" id="PTHR46728">
    <property type="entry name" value="AN1-TYPE ZINC FINGER PROTEIN 4"/>
    <property type="match status" value="1"/>
</dbReference>
<evidence type="ECO:0000256" key="4">
    <source>
        <dbReference type="PROSITE-ProRule" id="PRU00449"/>
    </source>
</evidence>
<dbReference type="CDD" id="cd01802">
    <property type="entry name" value="Ubl_ZFAND4"/>
    <property type="match status" value="1"/>
</dbReference>
<keyword evidence="2 4" id="KW-0863">Zinc-finger</keyword>
<dbReference type="SUPFAM" id="SSF54236">
    <property type="entry name" value="Ubiquitin-like"/>
    <property type="match status" value="1"/>
</dbReference>
<keyword evidence="3" id="KW-0862">Zinc</keyword>
<evidence type="ECO:0000256" key="5">
    <source>
        <dbReference type="SAM" id="MobiDB-lite"/>
    </source>
</evidence>
<evidence type="ECO:0000256" key="1">
    <source>
        <dbReference type="ARBA" id="ARBA00022723"/>
    </source>
</evidence>
<dbReference type="InterPro" id="IPR029071">
    <property type="entry name" value="Ubiquitin-like_domsf"/>
</dbReference>
<name>A0A224Z9G7_9ACAR</name>
<dbReference type="Gene3D" id="3.10.20.90">
    <property type="entry name" value="Phosphatidylinositol 3-kinase Catalytic Subunit, Chain A, domain 1"/>
    <property type="match status" value="1"/>
</dbReference>
<proteinExistence type="predicted"/>
<accession>A0A224Z9G7</accession>
<feature type="compositionally biased region" description="Basic and acidic residues" evidence="5">
    <location>
        <begin position="196"/>
        <end position="208"/>
    </location>
</feature>
<dbReference type="SUPFAM" id="SSF118310">
    <property type="entry name" value="AN1-like Zinc finger"/>
    <property type="match status" value="1"/>
</dbReference>
<dbReference type="SMART" id="SM00213">
    <property type="entry name" value="UBQ"/>
    <property type="match status" value="1"/>
</dbReference>
<feature type="region of interest" description="Disordered" evidence="5">
    <location>
        <begin position="669"/>
        <end position="715"/>
    </location>
</feature>
<organism evidence="8">
    <name type="scientific">Rhipicephalus zambeziensis</name>
    <dbReference type="NCBI Taxonomy" id="60191"/>
    <lineage>
        <taxon>Eukaryota</taxon>
        <taxon>Metazoa</taxon>
        <taxon>Ecdysozoa</taxon>
        <taxon>Arthropoda</taxon>
        <taxon>Chelicerata</taxon>
        <taxon>Arachnida</taxon>
        <taxon>Acari</taxon>
        <taxon>Parasitiformes</taxon>
        <taxon>Ixodida</taxon>
        <taxon>Ixodoidea</taxon>
        <taxon>Ixodidae</taxon>
        <taxon>Rhipicephalinae</taxon>
        <taxon>Rhipicephalus</taxon>
        <taxon>Rhipicephalus</taxon>
    </lineage>
</organism>
<sequence>MASSDVIEVFIETLHGTAFELLVSPADTVVSIKSRISRLEGIPVSQQHLIWQSQELPDDCSLHECNITDGATIRLVLGMRGGPINTRKAYLEERPTLHDVAKYLDTRGWVFASHCEHQHMKRKLLLIVRINLASWASWWEEVSLTIPRLRAVRLVVMRDGDKVHLYTVLDTAPRPPSGLLSEDNTPRELSDEDSASESRRHRENQITRQKLEQLQKKMRNLRLRKEGQPEFVGLTAPEGTKAVASPPKALLPPIEPLKPQPPAKQDDHNAAAAADIGPPALVPRNSLPSSNVPVFGKKKALCMHGATEKSQGNGAVLPQLPSTSGCSRIAPRHWRSPSSIQGGSHASHNLPPPVARAEATGAVPKRTERTTGALHARASAGFQGRCRKVLLLATLGPVGSSSSRCASLPEEGGAACTAEPTRYYKVLPPVGRQEQACLPCLPPDCERQLGQDLAAAVASMLEPLELDWTDCDRPRTSPARLVRVSVIHRSKTTRPIVSSPCTPDKGRACKAKAPATGGIAEVAEASALPSSAPVKPLPLASGPPSPLPAIPKPLRPVSPAALLEMPPAAADVSRQELIDALKPPPPSDNTVPTSNGPPSGNSERSAGSSADASGSTVAAASVATLPAESSASAVTASAGSMSADSASMTGSASGSNVALSVDVGTVPSAELSAGNGAELMPVPVDDDSSSTSESKTDDMPTDPLHPSPGKAKKKGKRCSWCNKKTGLASTYVCRCGSTFCAVHRYAEAHACSHDYKAEGRHILQRNNPVVKAAKLPKI</sequence>
<feature type="compositionally biased region" description="Polar residues" evidence="5">
    <location>
        <begin position="588"/>
        <end position="601"/>
    </location>
</feature>
<dbReference type="PANTHER" id="PTHR46728:SF1">
    <property type="entry name" value="AN1-TYPE ZINC FINGER PROTEIN 4"/>
    <property type="match status" value="1"/>
</dbReference>
<dbReference type="GO" id="GO:0008270">
    <property type="term" value="F:zinc ion binding"/>
    <property type="evidence" value="ECO:0007669"/>
    <property type="project" value="UniProtKB-KW"/>
</dbReference>
<feature type="compositionally biased region" description="Polar residues" evidence="5">
    <location>
        <begin position="336"/>
        <end position="347"/>
    </location>
</feature>
<feature type="compositionally biased region" description="Low complexity" evidence="5">
    <location>
        <begin position="602"/>
        <end position="613"/>
    </location>
</feature>
<dbReference type="EMBL" id="GFPF01013145">
    <property type="protein sequence ID" value="MAA24291.1"/>
    <property type="molecule type" value="Transcribed_RNA"/>
</dbReference>
<feature type="region of interest" description="Disordered" evidence="5">
    <location>
        <begin position="174"/>
        <end position="208"/>
    </location>
</feature>
<dbReference type="PROSITE" id="PS50053">
    <property type="entry name" value="UBIQUITIN_2"/>
    <property type="match status" value="1"/>
</dbReference>
<evidence type="ECO:0000256" key="3">
    <source>
        <dbReference type="ARBA" id="ARBA00022833"/>
    </source>
</evidence>
<dbReference type="InterPro" id="IPR000058">
    <property type="entry name" value="Znf_AN1"/>
</dbReference>
<evidence type="ECO:0000259" key="6">
    <source>
        <dbReference type="PROSITE" id="PS50053"/>
    </source>
</evidence>
<dbReference type="AlphaFoldDB" id="A0A224Z9G7"/>
<feature type="domain" description="AN1-type" evidence="7">
    <location>
        <begin position="712"/>
        <end position="759"/>
    </location>
</feature>
<evidence type="ECO:0000256" key="2">
    <source>
        <dbReference type="ARBA" id="ARBA00022771"/>
    </source>
</evidence>
<dbReference type="InterPro" id="IPR000626">
    <property type="entry name" value="Ubiquitin-like_dom"/>
</dbReference>
<evidence type="ECO:0000259" key="7">
    <source>
        <dbReference type="PROSITE" id="PS51039"/>
    </source>
</evidence>
<evidence type="ECO:0000313" key="8">
    <source>
        <dbReference type="EMBL" id="MAA24291.1"/>
    </source>
</evidence>
<keyword evidence="1" id="KW-0479">Metal-binding</keyword>
<dbReference type="PRINTS" id="PR00348">
    <property type="entry name" value="UBIQUITIN"/>
</dbReference>
<dbReference type="Gene3D" id="4.10.1110.10">
    <property type="entry name" value="AN1-like Zinc finger"/>
    <property type="match status" value="1"/>
</dbReference>